<keyword evidence="2" id="KW-1185">Reference proteome</keyword>
<evidence type="ECO:0000313" key="1">
    <source>
        <dbReference type="EMBL" id="AEV73769.1"/>
    </source>
</evidence>
<proteinExistence type="predicted"/>
<dbReference type="RefSeq" id="WP_014211525.1">
    <property type="nucleotide sequence ID" value="NC_016604.1"/>
</dbReference>
<dbReference type="STRING" id="710685.MycrhN_3243"/>
<dbReference type="InterPro" id="IPR050627">
    <property type="entry name" value="Nitroreductase/BluB"/>
</dbReference>
<reference evidence="1 2" key="1">
    <citation type="submission" date="2011-12" db="EMBL/GenBank/DDBJ databases">
        <title>Complete sequence of Mycobacterium rhodesiae NBB3.</title>
        <authorList>
            <consortium name="US DOE Joint Genome Institute"/>
            <person name="Lucas S."/>
            <person name="Han J."/>
            <person name="Lapidus A."/>
            <person name="Cheng J.-F."/>
            <person name="Goodwin L."/>
            <person name="Pitluck S."/>
            <person name="Peters L."/>
            <person name="Mikhailova N."/>
            <person name="Gu W."/>
            <person name="Detter J.C."/>
            <person name="Han C."/>
            <person name="Tapia R."/>
            <person name="Land M."/>
            <person name="Hauser L."/>
            <person name="Kyrpides N."/>
            <person name="Ivanova N."/>
            <person name="Pagani I."/>
            <person name="Mattes T."/>
            <person name="Holmes A."/>
            <person name="Rutledge P."/>
            <person name="Paulsen I."/>
            <person name="Coleman N."/>
            <person name="Woyke T."/>
        </authorList>
    </citation>
    <scope>NUCLEOTIDE SEQUENCE [LARGE SCALE GENOMIC DNA]</scope>
    <source>
        <strain evidence="1 2">NBB3</strain>
    </source>
</reference>
<gene>
    <name evidence="1" type="ordered locus">MycrhN_3243</name>
</gene>
<dbReference type="OrthoDB" id="8156917at2"/>
<evidence type="ECO:0000313" key="2">
    <source>
        <dbReference type="Proteomes" id="UP000005442"/>
    </source>
</evidence>
<dbReference type="Proteomes" id="UP000005442">
    <property type="component" value="Chromosome"/>
</dbReference>
<dbReference type="eggNOG" id="COG0778">
    <property type="taxonomic scope" value="Bacteria"/>
</dbReference>
<evidence type="ECO:0008006" key="3">
    <source>
        <dbReference type="Google" id="ProtNLM"/>
    </source>
</evidence>
<protein>
    <recommendedName>
        <fullName evidence="3">NAD(P)H nitroreductase</fullName>
    </recommendedName>
</protein>
<organism evidence="1 2">
    <name type="scientific">Mycolicibacterium rhodesiae (strain NBB3)</name>
    <name type="common">Mycobacterium rhodesiae</name>
    <dbReference type="NCBI Taxonomy" id="710685"/>
    <lineage>
        <taxon>Bacteria</taxon>
        <taxon>Bacillati</taxon>
        <taxon>Actinomycetota</taxon>
        <taxon>Actinomycetes</taxon>
        <taxon>Mycobacteriales</taxon>
        <taxon>Mycobacteriaceae</taxon>
        <taxon>Mycolicibacterium</taxon>
    </lineage>
</organism>
<accession>G8RNR8</accession>
<sequence length="331" mass="36727">MPAIMVDTEVIRSALQLACRAPSLHNSQPWRWVLDEDGAVQLFLDKNRVLYSTDRSGREALISCGAVLDHFRVAMAAAGWTANVDLFPNPNNLVHLASIDFTPMEFVTDGHRRRADAILLRRTDRLPFAEPQDRESVESLLSRTVTGDAVRLDVIPDELRAELAEASQLTESLRLYDTSYHAELSWWTGGYETEEGVPGSSLLSASESDRVDVERNFPVTRNEDRRPSYGQDHSRILVLSTYDTERASVLQCGEALSAVLLDATMAGLATCTLTHITELGASREIVSTLIDQPTTPQALIRVGLAPPLEDLPPATPRRPIDDVFEVRPRDQ</sequence>
<dbReference type="AlphaFoldDB" id="G8RNR8"/>
<name>G8RNR8_MYCRN</name>
<dbReference type="KEGG" id="mrh:MycrhN_3243"/>
<dbReference type="Gene3D" id="3.40.109.10">
    <property type="entry name" value="NADH Oxidase"/>
    <property type="match status" value="2"/>
</dbReference>
<dbReference type="InterPro" id="IPR000415">
    <property type="entry name" value="Nitroreductase-like"/>
</dbReference>
<dbReference type="HOGENOM" id="CLU_051479_1_0_11"/>
<dbReference type="SUPFAM" id="SSF55469">
    <property type="entry name" value="FMN-dependent nitroreductase-like"/>
    <property type="match status" value="2"/>
</dbReference>
<dbReference type="PANTHER" id="PTHR23026">
    <property type="entry name" value="NADPH NITROREDUCTASE"/>
    <property type="match status" value="1"/>
</dbReference>
<dbReference type="PANTHER" id="PTHR23026:SF123">
    <property type="entry name" value="NAD(P)H NITROREDUCTASE RV3131-RELATED"/>
    <property type="match status" value="1"/>
</dbReference>
<dbReference type="GO" id="GO:0016491">
    <property type="term" value="F:oxidoreductase activity"/>
    <property type="evidence" value="ECO:0007669"/>
    <property type="project" value="InterPro"/>
</dbReference>
<dbReference type="EMBL" id="CP003169">
    <property type="protein sequence ID" value="AEV73769.1"/>
    <property type="molecule type" value="Genomic_DNA"/>
</dbReference>
<dbReference type="PATRIC" id="fig|710685.3.peg.3252"/>
<dbReference type="NCBIfam" id="NF047509">
    <property type="entry name" value="Rv3131_FMN_oxido"/>
    <property type="match status" value="1"/>
</dbReference>